<comment type="caution">
    <text evidence="1">The sequence shown here is derived from an EMBL/GenBank/DDBJ whole genome shotgun (WGS) entry which is preliminary data.</text>
</comment>
<keyword evidence="2" id="KW-1185">Reference proteome</keyword>
<dbReference type="Proteomes" id="UP000442535">
    <property type="component" value="Unassembled WGS sequence"/>
</dbReference>
<evidence type="ECO:0000313" key="1">
    <source>
        <dbReference type="EMBL" id="MST49497.1"/>
    </source>
</evidence>
<proteinExistence type="predicted"/>
<dbReference type="EMBL" id="VUMY01000006">
    <property type="protein sequence ID" value="MST49497.1"/>
    <property type="molecule type" value="Genomic_DNA"/>
</dbReference>
<accession>A0A7K0K1Y0</accession>
<gene>
    <name evidence="1" type="ORF">FYJ63_04510</name>
</gene>
<protein>
    <submittedName>
        <fullName evidence="1">Uncharacterized protein</fullName>
    </submittedName>
</protein>
<organism evidence="1 2">
    <name type="scientific">Mobiluncus porci</name>
    <dbReference type="NCBI Taxonomy" id="2652278"/>
    <lineage>
        <taxon>Bacteria</taxon>
        <taxon>Bacillati</taxon>
        <taxon>Actinomycetota</taxon>
        <taxon>Actinomycetes</taxon>
        <taxon>Actinomycetales</taxon>
        <taxon>Actinomycetaceae</taxon>
        <taxon>Mobiluncus</taxon>
    </lineage>
</organism>
<reference evidence="1 2" key="1">
    <citation type="submission" date="2019-08" db="EMBL/GenBank/DDBJ databases">
        <title>In-depth cultivation of the pig gut microbiome towards novel bacterial diversity and tailored functional studies.</title>
        <authorList>
            <person name="Wylensek D."/>
            <person name="Hitch T.C.A."/>
            <person name="Clavel T."/>
        </authorList>
    </citation>
    <scope>NUCLEOTIDE SEQUENCE [LARGE SCALE GENOMIC DNA]</scope>
    <source>
        <strain evidence="1 2">RF-GAM-744-WT-7</strain>
    </source>
</reference>
<evidence type="ECO:0000313" key="2">
    <source>
        <dbReference type="Proteomes" id="UP000442535"/>
    </source>
</evidence>
<dbReference type="RefSeq" id="WP_154544198.1">
    <property type="nucleotide sequence ID" value="NZ_VUMY01000006.1"/>
</dbReference>
<sequence length="121" mass="13210">MNPENFINNLTTGELELLERNLGVSMENFDKAASQSVFFQVLAMIASQRLGKPITMEQAGSLTVEESLELAQFGIKDATPNRDSIVSELLELLPKVPLAQANPLTVSSYNTKPPVSQTSPF</sequence>
<name>A0A7K0K1Y0_9ACTO</name>
<dbReference type="AlphaFoldDB" id="A0A7K0K1Y0"/>